<feature type="region of interest" description="Disordered" evidence="1">
    <location>
        <begin position="68"/>
        <end position="93"/>
    </location>
</feature>
<organism evidence="2 3">
    <name type="scientific">Bacteriophage sp</name>
    <dbReference type="NCBI Taxonomy" id="38018"/>
    <lineage>
        <taxon>Viruses</taxon>
    </lineage>
</organism>
<sequence>MGRKKTQEPIHIDLNDPNMMDWINEMRDSQPSAEERRKISDYRYYHRHKEERAEANRKWREEHAEHYAEKQKEYHSKPKILKKKREAARERYHTDPEWREAMLTRQRERYHDMTKEQKAEYRRKQNERARIRRAKAKAAKLEAETRKKQS</sequence>
<evidence type="ECO:0000313" key="3">
    <source>
        <dbReference type="Proteomes" id="UP001160062"/>
    </source>
</evidence>
<feature type="compositionally biased region" description="Basic residues" evidence="1">
    <location>
        <begin position="77"/>
        <end position="86"/>
    </location>
</feature>
<feature type="region of interest" description="Disordered" evidence="1">
    <location>
        <begin position="109"/>
        <end position="129"/>
    </location>
</feature>
<protein>
    <submittedName>
        <fullName evidence="2">Uncharacterized protein</fullName>
    </submittedName>
</protein>
<evidence type="ECO:0000256" key="1">
    <source>
        <dbReference type="SAM" id="MobiDB-lite"/>
    </source>
</evidence>
<accession>A0ABY5TRW0</accession>
<name>A0ABY5TRW0_9VIRU</name>
<dbReference type="Proteomes" id="UP001160062">
    <property type="component" value="Segment"/>
</dbReference>
<reference evidence="2 3" key="1">
    <citation type="submission" date="2022-07" db="EMBL/GenBank/DDBJ databases">
        <authorList>
            <person name="Nishijima S."/>
        </authorList>
    </citation>
    <scope>NUCLEOTIDE SEQUENCE [LARGE SCALE GENOMIC DNA]</scope>
    <source>
        <strain evidence="2">3013_110685</strain>
    </source>
</reference>
<evidence type="ECO:0000313" key="2">
    <source>
        <dbReference type="EMBL" id="UVX35905.1"/>
    </source>
</evidence>
<dbReference type="EMBL" id="OP072491">
    <property type="protein sequence ID" value="UVX35905.1"/>
    <property type="molecule type" value="Genomic_DNA"/>
</dbReference>
<proteinExistence type="predicted"/>
<keyword evidence="3" id="KW-1185">Reference proteome</keyword>